<accession>A0A1V9DI65</accession>
<evidence type="ECO:0008006" key="4">
    <source>
        <dbReference type="Google" id="ProtNLM"/>
    </source>
</evidence>
<protein>
    <recommendedName>
        <fullName evidence="4">Peptidase inhibitor I78 family protein</fullName>
    </recommendedName>
</protein>
<dbReference type="InterPro" id="IPR021719">
    <property type="entry name" value="Prot_inh_I78"/>
</dbReference>
<name>A0A1V9DI65_9GAMM</name>
<dbReference type="Pfam" id="PF11720">
    <property type="entry name" value="Inhibitor_I78"/>
    <property type="match status" value="1"/>
</dbReference>
<dbReference type="Gene3D" id="3.30.10.10">
    <property type="entry name" value="Trypsin Inhibitor V, subunit A"/>
    <property type="match status" value="1"/>
</dbReference>
<feature type="signal peptide" evidence="1">
    <location>
        <begin position="1"/>
        <end position="22"/>
    </location>
</feature>
<proteinExistence type="predicted"/>
<evidence type="ECO:0000313" key="3">
    <source>
        <dbReference type="Proteomes" id="UP000192769"/>
    </source>
</evidence>
<dbReference type="PROSITE" id="PS51257">
    <property type="entry name" value="PROKAR_LIPOPROTEIN"/>
    <property type="match status" value="1"/>
</dbReference>
<comment type="caution">
    <text evidence="2">The sequence shown here is derived from an EMBL/GenBank/DDBJ whole genome shotgun (WGS) entry which is preliminary data.</text>
</comment>
<evidence type="ECO:0000256" key="1">
    <source>
        <dbReference type="SAM" id="SignalP"/>
    </source>
</evidence>
<reference evidence="2 3" key="1">
    <citation type="submission" date="2017-02" db="EMBL/GenBank/DDBJ databases">
        <title>Whole genome shotgun sequence of Pantoea agglomerans strain AS1 isolated from a cycad, Zamia floridana in Central Florida, USA.</title>
        <authorList>
            <person name="Lata P."/>
            <person name="Govindarajan S."/>
            <person name="Qi F."/>
            <person name="Li J.-L."/>
            <person name="Maurya S.K."/>
            <person name="Sahoo M.K."/>
        </authorList>
    </citation>
    <scope>NUCLEOTIDE SEQUENCE [LARGE SCALE GENOMIC DNA]</scope>
    <source>
        <strain evidence="2 3">AS1</strain>
    </source>
</reference>
<dbReference type="RefSeq" id="WP_081139225.1">
    <property type="nucleotide sequence ID" value="NZ_MWUE01000016.1"/>
</dbReference>
<evidence type="ECO:0000313" key="2">
    <source>
        <dbReference type="EMBL" id="OQP33503.1"/>
    </source>
</evidence>
<sequence>MKHYGKTLLALGVLALTACQSAGKPDAAAAGADAQNDTCGASQYQSYVGKPLSAVSSLHFDTPVRAIPWNSAVTMDFNLHRLNFLADKSDTITQVYCG</sequence>
<feature type="chain" id="PRO_5012076796" description="Peptidase inhibitor I78 family protein" evidence="1">
    <location>
        <begin position="23"/>
        <end position="98"/>
    </location>
</feature>
<dbReference type="Proteomes" id="UP000192769">
    <property type="component" value="Unassembled WGS sequence"/>
</dbReference>
<keyword evidence="3" id="KW-1185">Reference proteome</keyword>
<dbReference type="OrthoDB" id="6542851at2"/>
<organism evidence="2 3">
    <name type="scientific">Pantoea latae</name>
    <dbReference type="NCBI Taxonomy" id="1964541"/>
    <lineage>
        <taxon>Bacteria</taxon>
        <taxon>Pseudomonadati</taxon>
        <taxon>Pseudomonadota</taxon>
        <taxon>Gammaproteobacteria</taxon>
        <taxon>Enterobacterales</taxon>
        <taxon>Erwiniaceae</taxon>
        <taxon>Pantoea</taxon>
    </lineage>
</organism>
<dbReference type="AlphaFoldDB" id="A0A1V9DI65"/>
<dbReference type="EMBL" id="MWUE01000016">
    <property type="protein sequence ID" value="OQP33503.1"/>
    <property type="molecule type" value="Genomic_DNA"/>
</dbReference>
<gene>
    <name evidence="2" type="ORF">B2J69_10560</name>
</gene>
<keyword evidence="1" id="KW-0732">Signal</keyword>